<evidence type="ECO:0000313" key="4">
    <source>
        <dbReference type="Proteomes" id="UP000823775"/>
    </source>
</evidence>
<keyword evidence="2" id="KW-0932">Cytokinin signaling pathway</keyword>
<comment type="subcellular location">
    <subcellularLocation>
        <location evidence="2">Cytoplasm</location>
        <location evidence="2">Cytosol</location>
    </subcellularLocation>
    <subcellularLocation>
        <location evidence="2">Nucleus</location>
    </subcellularLocation>
</comment>
<evidence type="ECO:0000256" key="2">
    <source>
        <dbReference type="RuleBase" id="RU369004"/>
    </source>
</evidence>
<name>A0ABS8RJ84_DATST</name>
<accession>A0ABS8RJ84</accession>
<sequence length="153" mass="17390">MALRNLKELRLALLNQMLKKISVNNQFEHLMIAKRSQNPQSVISTIGDYCDEAGAILSQMKNVTDISDVEFSHLATLCKLLKEKSTRICVVQMNFACMLVIQACEQRNKIKFFQALDMLENDFSIIQSQLEAYARIERRIIMLETDQAGGSSS</sequence>
<dbReference type="Gene3D" id="1.20.120.160">
    <property type="entry name" value="HPT domain"/>
    <property type="match status" value="1"/>
</dbReference>
<evidence type="ECO:0000256" key="1">
    <source>
        <dbReference type="ARBA" id="ARBA00023012"/>
    </source>
</evidence>
<organism evidence="3 4">
    <name type="scientific">Datura stramonium</name>
    <name type="common">Jimsonweed</name>
    <name type="synonym">Common thornapple</name>
    <dbReference type="NCBI Taxonomy" id="4076"/>
    <lineage>
        <taxon>Eukaryota</taxon>
        <taxon>Viridiplantae</taxon>
        <taxon>Streptophyta</taxon>
        <taxon>Embryophyta</taxon>
        <taxon>Tracheophyta</taxon>
        <taxon>Spermatophyta</taxon>
        <taxon>Magnoliopsida</taxon>
        <taxon>eudicotyledons</taxon>
        <taxon>Gunneridae</taxon>
        <taxon>Pentapetalae</taxon>
        <taxon>asterids</taxon>
        <taxon>lamiids</taxon>
        <taxon>Solanales</taxon>
        <taxon>Solanaceae</taxon>
        <taxon>Solanoideae</taxon>
        <taxon>Datureae</taxon>
        <taxon>Datura</taxon>
    </lineage>
</organism>
<evidence type="ECO:0000313" key="3">
    <source>
        <dbReference type="EMBL" id="MCD7446836.1"/>
    </source>
</evidence>
<dbReference type="PANTHER" id="PTHR28242">
    <property type="entry name" value="PHOSPHORELAY INTERMEDIATE PROTEIN YPD1"/>
    <property type="match status" value="1"/>
</dbReference>
<protein>
    <recommendedName>
        <fullName evidence="2">Histidine-containing phosphotransfer protein</fullName>
    </recommendedName>
</protein>
<keyword evidence="1 2" id="KW-0902">Two-component regulatory system</keyword>
<dbReference type="EMBL" id="JACEIK010000021">
    <property type="protein sequence ID" value="MCD7446836.1"/>
    <property type="molecule type" value="Genomic_DNA"/>
</dbReference>
<dbReference type="Proteomes" id="UP000823775">
    <property type="component" value="Unassembled WGS sequence"/>
</dbReference>
<gene>
    <name evidence="3" type="ORF">HAX54_016930</name>
</gene>
<comment type="domain">
    <text evidence="2">Histidine-containing phosphotransfer domain (HPt) contains an active histidine that mediates the phosphotransfer.</text>
</comment>
<keyword evidence="4" id="KW-1185">Reference proteome</keyword>
<comment type="caution">
    <text evidence="3">The sequence shown here is derived from an EMBL/GenBank/DDBJ whole genome shotgun (WGS) entry which is preliminary data.</text>
</comment>
<proteinExistence type="predicted"/>
<dbReference type="PANTHER" id="PTHR28242:SF30">
    <property type="entry name" value="HISTIDINE-CONTAINING PHOSPHOTRANSFER PROTEIN 2"/>
    <property type="match status" value="1"/>
</dbReference>
<dbReference type="SUPFAM" id="SSF47226">
    <property type="entry name" value="Histidine-containing phosphotransfer domain, HPT domain"/>
    <property type="match status" value="1"/>
</dbReference>
<reference evidence="3 4" key="1">
    <citation type="journal article" date="2021" name="BMC Genomics">
        <title>Datura genome reveals duplications of psychoactive alkaloid biosynthetic genes and high mutation rate following tissue culture.</title>
        <authorList>
            <person name="Rajewski A."/>
            <person name="Carter-House D."/>
            <person name="Stajich J."/>
            <person name="Litt A."/>
        </authorList>
    </citation>
    <scope>NUCLEOTIDE SEQUENCE [LARGE SCALE GENOMIC DNA]</scope>
    <source>
        <strain evidence="3">AR-01</strain>
    </source>
</reference>
<dbReference type="InterPro" id="IPR036641">
    <property type="entry name" value="HPT_dom_sf"/>
</dbReference>
<dbReference type="InterPro" id="IPR045871">
    <property type="entry name" value="AHP1-5/YPD1"/>
</dbReference>
<comment type="function">
    <text evidence="2">Functions as a two-component phosphorelay mediators between cytokinin sensor histidine kinases and response regulators (B-type ARRs). Plays an important role in propagating cytokinin signal transduction.</text>
</comment>